<dbReference type="Gene3D" id="3.90.1200.10">
    <property type="match status" value="1"/>
</dbReference>
<dbReference type="EMBL" id="ATGG01000061">
    <property type="protein sequence ID" value="EPF69504.1"/>
    <property type="molecule type" value="Genomic_DNA"/>
</dbReference>
<organism evidence="1 2">
    <name type="scientific">Acinetobacter gyllenbergii CIP 110306 = MTCC 11365</name>
    <dbReference type="NCBI Taxonomy" id="1217657"/>
    <lineage>
        <taxon>Bacteria</taxon>
        <taxon>Pseudomonadati</taxon>
        <taxon>Pseudomonadota</taxon>
        <taxon>Gammaproteobacteria</taxon>
        <taxon>Moraxellales</taxon>
        <taxon>Moraxellaceae</taxon>
        <taxon>Acinetobacter</taxon>
    </lineage>
</organism>
<comment type="caution">
    <text evidence="1">The sequence shown here is derived from an EMBL/GenBank/DDBJ whole genome shotgun (WGS) entry which is preliminary data.</text>
</comment>
<dbReference type="InterPro" id="IPR011009">
    <property type="entry name" value="Kinase-like_dom_sf"/>
</dbReference>
<accession>A0A829HBK7</accession>
<dbReference type="SUPFAM" id="SSF56112">
    <property type="entry name" value="Protein kinase-like (PK-like)"/>
    <property type="match status" value="1"/>
</dbReference>
<evidence type="ECO:0000313" key="1">
    <source>
        <dbReference type="EMBL" id="EPF69504.1"/>
    </source>
</evidence>
<evidence type="ECO:0000313" key="2">
    <source>
        <dbReference type="Proteomes" id="UP000014523"/>
    </source>
</evidence>
<gene>
    <name evidence="1" type="ORF">F957_04075</name>
</gene>
<keyword evidence="2" id="KW-1185">Reference proteome</keyword>
<protein>
    <submittedName>
        <fullName evidence="1">Uncharacterized protein</fullName>
    </submittedName>
</protein>
<name>A0A829HBK7_9GAMM</name>
<dbReference type="Proteomes" id="UP000014523">
    <property type="component" value="Unassembled WGS sequence"/>
</dbReference>
<dbReference type="AlphaFoldDB" id="A0A829HBK7"/>
<proteinExistence type="predicted"/>
<dbReference type="RefSeq" id="WP_016541899.1">
    <property type="nucleotide sequence ID" value="NZ_ATGG01000061.1"/>
</dbReference>
<sequence length="130" mass="15428">MVLKIEVQQAESNHEYTMLSWLADKLPVPEVLLHIQEQELSYLLMSRAKGEFACSDYWLSRPQQLVKILAKSLKMLWDVPIQNCPYDLSLNHKLKIAEKMYIMKNIVLRMQKKALMGIQRFNHLRYFYLG</sequence>
<reference evidence="1 2" key="1">
    <citation type="submission" date="2013-06" db="EMBL/GenBank/DDBJ databases">
        <title>The Genome Sequence of Acinetobacter gyllenbergii CIP 110306.</title>
        <authorList>
            <consortium name="The Broad Institute Genome Sequencing Platform"/>
            <consortium name="The Broad Institute Genome Sequencing Center for Infectious Disease"/>
            <person name="Cerqueira G."/>
            <person name="Feldgarden M."/>
            <person name="Courvalin P."/>
            <person name="Perichon B."/>
            <person name="Grillot-Courvalin C."/>
            <person name="Clermont D."/>
            <person name="Rocha E."/>
            <person name="Yoon E.-J."/>
            <person name="Nemec A."/>
            <person name="Young S.K."/>
            <person name="Zeng Q."/>
            <person name="Gargeya S."/>
            <person name="Fitzgerald M."/>
            <person name="Abouelleil A."/>
            <person name="Alvarado L."/>
            <person name="Berlin A.M."/>
            <person name="Chapman S.B."/>
            <person name="Dewar J."/>
            <person name="Goldberg J."/>
            <person name="Griggs A."/>
            <person name="Gujja S."/>
            <person name="Hansen M."/>
            <person name="Howarth C."/>
            <person name="Imamovic A."/>
            <person name="Larimer J."/>
            <person name="McCowan C."/>
            <person name="Murphy C."/>
            <person name="Pearson M."/>
            <person name="Priest M."/>
            <person name="Roberts A."/>
            <person name="Saif S."/>
            <person name="Shea T."/>
            <person name="Sykes S."/>
            <person name="Wortman J."/>
            <person name="Nusbaum C."/>
            <person name="Birren B."/>
        </authorList>
    </citation>
    <scope>NUCLEOTIDE SEQUENCE [LARGE SCALE GENOMIC DNA]</scope>
    <source>
        <strain evidence="1 2">CIP 110306</strain>
    </source>
</reference>
<dbReference type="Gene3D" id="3.30.200.20">
    <property type="entry name" value="Phosphorylase Kinase, domain 1"/>
    <property type="match status" value="1"/>
</dbReference>